<dbReference type="RefSeq" id="WP_099292483.1">
    <property type="nucleotide sequence ID" value="NZ_JACOOH010000002.1"/>
</dbReference>
<organism evidence="2 3">
    <name type="scientific">Butyricimonas hominis</name>
    <dbReference type="NCBI Taxonomy" id="2763032"/>
    <lineage>
        <taxon>Bacteria</taxon>
        <taxon>Pseudomonadati</taxon>
        <taxon>Bacteroidota</taxon>
        <taxon>Bacteroidia</taxon>
        <taxon>Bacteroidales</taxon>
        <taxon>Odoribacteraceae</taxon>
        <taxon>Butyricimonas</taxon>
    </lineage>
</organism>
<evidence type="ECO:0000313" key="3">
    <source>
        <dbReference type="Proteomes" id="UP000646484"/>
    </source>
</evidence>
<sequence>MKYTILLILIFVVLITIPWKSHPEKIQVEEIPPQDTLAIAIHDLFTNEYSDLDETKRLDNTIERFMRQWEIKGASLAIMKDGKLIYSKGYGYADEENGIKTDVNHIFRIASVSKLITAAGIMKLVENGKLSLDDKVFGEDGILNDTTLYYPIKDKRAKNITVENLLRHQGGFTARYGDPMFNPVDIAKKMDVPAPADLNTVIKFVLSRRLGFTPGTSTNYSNVGYGILTKIIEQVAGEDYERFIQDNILIPAGCYDMHLAHNLYEERYLNEVRYYEQADADLIRACDGRDTLLPRSNGGNNIEALSGAGGWVASPTELLCFLAAIDGDDSYPDVLSQNSINTMVSCPGFSLPIGWMKTNGRGDWLRSGTLAGTSAMLKRQHDGFCWAFVTNTSNWTGPHFPQKIESMVYQAMNRVKEWPDRNLFDPAYCKNFHDKKKLLADDRSTKFGPPLPDNI</sequence>
<dbReference type="InterPro" id="IPR050491">
    <property type="entry name" value="AmpC-like"/>
</dbReference>
<dbReference type="Gene3D" id="3.40.710.10">
    <property type="entry name" value="DD-peptidase/beta-lactamase superfamily"/>
    <property type="match status" value="1"/>
</dbReference>
<dbReference type="Proteomes" id="UP000646484">
    <property type="component" value="Unassembled WGS sequence"/>
</dbReference>
<evidence type="ECO:0000259" key="1">
    <source>
        <dbReference type="Pfam" id="PF00144"/>
    </source>
</evidence>
<proteinExistence type="predicted"/>
<dbReference type="EMBL" id="JACOOH010000002">
    <property type="protein sequence ID" value="MBC5620720.1"/>
    <property type="molecule type" value="Genomic_DNA"/>
</dbReference>
<protein>
    <submittedName>
        <fullName evidence="2">Beta-lactamase family protein</fullName>
    </submittedName>
</protein>
<dbReference type="PANTHER" id="PTHR46825:SF9">
    <property type="entry name" value="BETA-LACTAMASE-RELATED DOMAIN-CONTAINING PROTEIN"/>
    <property type="match status" value="1"/>
</dbReference>
<comment type="caution">
    <text evidence="2">The sequence shown here is derived from an EMBL/GenBank/DDBJ whole genome shotgun (WGS) entry which is preliminary data.</text>
</comment>
<dbReference type="Pfam" id="PF00144">
    <property type="entry name" value="Beta-lactamase"/>
    <property type="match status" value="1"/>
</dbReference>
<evidence type="ECO:0000313" key="2">
    <source>
        <dbReference type="EMBL" id="MBC5620720.1"/>
    </source>
</evidence>
<dbReference type="InterPro" id="IPR012338">
    <property type="entry name" value="Beta-lactam/transpept-like"/>
</dbReference>
<accession>A0ABR7CYG0</accession>
<dbReference type="SUPFAM" id="SSF56601">
    <property type="entry name" value="beta-lactamase/transpeptidase-like"/>
    <property type="match status" value="1"/>
</dbReference>
<name>A0ABR7CYG0_9BACT</name>
<feature type="domain" description="Beta-lactamase-related" evidence="1">
    <location>
        <begin position="58"/>
        <end position="395"/>
    </location>
</feature>
<gene>
    <name evidence="2" type="ORF">H8S64_06375</name>
</gene>
<reference evidence="2 3" key="1">
    <citation type="submission" date="2020-08" db="EMBL/GenBank/DDBJ databases">
        <title>Genome public.</title>
        <authorList>
            <person name="Liu C."/>
            <person name="Sun Q."/>
        </authorList>
    </citation>
    <scope>NUCLEOTIDE SEQUENCE [LARGE SCALE GENOMIC DNA]</scope>
    <source>
        <strain evidence="2 3">NSJ-56</strain>
    </source>
</reference>
<keyword evidence="3" id="KW-1185">Reference proteome</keyword>
<dbReference type="PANTHER" id="PTHR46825">
    <property type="entry name" value="D-ALANYL-D-ALANINE-CARBOXYPEPTIDASE/ENDOPEPTIDASE AMPH"/>
    <property type="match status" value="1"/>
</dbReference>
<dbReference type="InterPro" id="IPR001466">
    <property type="entry name" value="Beta-lactam-related"/>
</dbReference>